<feature type="domain" description="Ferritin/DPS" evidence="4">
    <location>
        <begin position="6"/>
        <end position="144"/>
    </location>
</feature>
<evidence type="ECO:0000259" key="4">
    <source>
        <dbReference type="Pfam" id="PF00210"/>
    </source>
</evidence>
<evidence type="ECO:0000256" key="3">
    <source>
        <dbReference type="RuleBase" id="RU003875"/>
    </source>
</evidence>
<dbReference type="InterPro" id="IPR023188">
    <property type="entry name" value="DPS_DNA-bd_CS"/>
</dbReference>
<evidence type="ECO:0000256" key="1">
    <source>
        <dbReference type="ARBA" id="ARBA00004496"/>
    </source>
</evidence>
<dbReference type="InterPro" id="IPR009078">
    <property type="entry name" value="Ferritin-like_SF"/>
</dbReference>
<dbReference type="Proteomes" id="UP000006380">
    <property type="component" value="Chromosome"/>
</dbReference>
<dbReference type="PIRSF" id="PIRSF005900">
    <property type="entry name" value="Dps"/>
    <property type="match status" value="1"/>
</dbReference>
<dbReference type="AlphaFoldDB" id="A7GZJ2"/>
<dbReference type="RefSeq" id="WP_011992518.1">
    <property type="nucleotide sequence ID" value="NC_009715.2"/>
</dbReference>
<gene>
    <name evidence="5" type="ORF">CCV52592_0191</name>
</gene>
<name>A7GZJ2_CAMC5</name>
<dbReference type="HOGENOM" id="CLU_098183_2_2_7"/>
<organism evidence="5 6">
    <name type="scientific">Campylobacter curvus (strain 525.92)</name>
    <dbReference type="NCBI Taxonomy" id="360105"/>
    <lineage>
        <taxon>Bacteria</taxon>
        <taxon>Pseudomonadati</taxon>
        <taxon>Campylobacterota</taxon>
        <taxon>Epsilonproteobacteria</taxon>
        <taxon>Campylobacterales</taxon>
        <taxon>Campylobacteraceae</taxon>
        <taxon>Campylobacter</taxon>
    </lineage>
</organism>
<keyword evidence="6" id="KW-1185">Reference proteome</keyword>
<comment type="subcellular location">
    <subcellularLocation>
        <location evidence="1">Cytoplasm</location>
    </subcellularLocation>
</comment>
<dbReference type="EMBL" id="CP000767">
    <property type="protein sequence ID" value="EAU01306.1"/>
    <property type="molecule type" value="Genomic_DNA"/>
</dbReference>
<proteinExistence type="inferred from homology"/>
<dbReference type="Gene3D" id="1.20.1260.10">
    <property type="match status" value="1"/>
</dbReference>
<dbReference type="OrthoDB" id="9797687at2"/>
<dbReference type="GO" id="GO:0005737">
    <property type="term" value="C:cytoplasm"/>
    <property type="evidence" value="ECO:0007669"/>
    <property type="project" value="UniProtKB-SubCell"/>
</dbReference>
<dbReference type="STRING" id="360105.CCV52592_0191"/>
<dbReference type="Pfam" id="PF00210">
    <property type="entry name" value="Ferritin"/>
    <property type="match status" value="1"/>
</dbReference>
<evidence type="ECO:0000313" key="5">
    <source>
        <dbReference type="EMBL" id="EAU01306.1"/>
    </source>
</evidence>
<dbReference type="PANTHER" id="PTHR42932:SF1">
    <property type="entry name" value="GENERAL STRESS PROTEIN 20U"/>
    <property type="match status" value="1"/>
</dbReference>
<dbReference type="PRINTS" id="PR01346">
    <property type="entry name" value="HELNAPAPROT"/>
</dbReference>
<dbReference type="CDD" id="cd01043">
    <property type="entry name" value="DPS"/>
    <property type="match status" value="1"/>
</dbReference>
<dbReference type="GO" id="GO:0016722">
    <property type="term" value="F:oxidoreductase activity, acting on metal ions"/>
    <property type="evidence" value="ECO:0007669"/>
    <property type="project" value="InterPro"/>
</dbReference>
<dbReference type="InterPro" id="IPR012347">
    <property type="entry name" value="Ferritin-like"/>
</dbReference>
<evidence type="ECO:0000256" key="2">
    <source>
        <dbReference type="ARBA" id="ARBA00009497"/>
    </source>
</evidence>
<dbReference type="SUPFAM" id="SSF47240">
    <property type="entry name" value="Ferritin-like"/>
    <property type="match status" value="1"/>
</dbReference>
<dbReference type="KEGG" id="ccv:CCV52592_0191"/>
<dbReference type="InterPro" id="IPR008331">
    <property type="entry name" value="Ferritin_DPS_dom"/>
</dbReference>
<comment type="similarity">
    <text evidence="2 3">Belongs to the Dps family.</text>
</comment>
<protein>
    <submittedName>
        <fullName evidence="5">DNA-binding ferritin-like protein</fullName>
    </submittedName>
</protein>
<accession>A7GZJ2</accession>
<dbReference type="PROSITE" id="PS00818">
    <property type="entry name" value="DPS_1"/>
    <property type="match status" value="1"/>
</dbReference>
<dbReference type="PANTHER" id="PTHR42932">
    <property type="entry name" value="GENERAL STRESS PROTEIN 20U"/>
    <property type="match status" value="1"/>
</dbReference>
<dbReference type="InterPro" id="IPR002177">
    <property type="entry name" value="DPS_DNA-bd"/>
</dbReference>
<sequence>MSKVISQLNIIQADANALYIKFHDLHWNVKGIQFFSVHEYTEKAYEDMSEIFDDTAERAIMLGGKPVIKAEELNKLTHIKHEPKASYTPSEVLEIVLADYKHLLDEFKKLDKIAEGDTTTQMYAQDQIGKYEKAIWMLSATLAK</sequence>
<dbReference type="GO" id="GO:0008199">
    <property type="term" value="F:ferric iron binding"/>
    <property type="evidence" value="ECO:0007669"/>
    <property type="project" value="InterPro"/>
</dbReference>
<dbReference type="GO" id="GO:0003677">
    <property type="term" value="F:DNA binding"/>
    <property type="evidence" value="ECO:0007669"/>
    <property type="project" value="UniProtKB-KW"/>
</dbReference>
<evidence type="ECO:0000313" key="6">
    <source>
        <dbReference type="Proteomes" id="UP000006380"/>
    </source>
</evidence>
<reference evidence="5" key="1">
    <citation type="submission" date="2016-07" db="EMBL/GenBank/DDBJ databases">
        <title>Comparative genomics of the Campylobacter concisus group.</title>
        <authorList>
            <person name="Miller W.G."/>
            <person name="Yee E."/>
            <person name="Chapman M.H."/>
            <person name="Huynh S."/>
            <person name="Bono J.L."/>
            <person name="On S.L.W."/>
            <person name="StLeger J."/>
            <person name="Foster G."/>
            <person name="Parker C.T."/>
        </authorList>
    </citation>
    <scope>NUCLEOTIDE SEQUENCE</scope>
    <source>
        <strain evidence="5">525.92</strain>
    </source>
</reference>